<organism evidence="1 2">
    <name type="scientific">Hathewaya proteolytica DSM 3090</name>
    <dbReference type="NCBI Taxonomy" id="1121331"/>
    <lineage>
        <taxon>Bacteria</taxon>
        <taxon>Bacillati</taxon>
        <taxon>Bacillota</taxon>
        <taxon>Clostridia</taxon>
        <taxon>Eubacteriales</taxon>
        <taxon>Clostridiaceae</taxon>
        <taxon>Hathewaya</taxon>
    </lineage>
</organism>
<keyword evidence="2" id="KW-1185">Reference proteome</keyword>
<gene>
    <name evidence="1" type="ORF">SAMN02745248_00299</name>
</gene>
<sequence length="345" mass="38960">MCHDIEEYFINKGMVNPRRSIHLIKRVVDFLELNLHNLTVFTEAASSEFIYTSIIAAMAGAEKVYAISKDSSYGLKEQIKTDTMLFAKLCGVENKIEVVFDKEKIGEAHIVTNLGFVRPIDKCTVDKMREDAVVPYMCEAWEVRSGDVDIEYCKEKGINVVGTNENYPGLDVFNFSGYLALKMLFDAKIEIYKSKIVIVSEDRFGSVIHNTLSKLSNDVILIKEINEKNSELVKDVDALIIADYTSNKCYIGKDNSQITSQELKKLSKSVTVIQFAGIVDIEDLNENNIFYYPKYEVGSFRMGKTLAYLGPKPIIDLHCAGLKVGELAYRNEYKLSGNKLCQNIL</sequence>
<protein>
    <submittedName>
        <fullName evidence="1">Uncharacterized protein</fullName>
    </submittedName>
</protein>
<dbReference type="AlphaFoldDB" id="A0A1M6JRQ5"/>
<dbReference type="EMBL" id="FRAD01000003">
    <property type="protein sequence ID" value="SHJ49417.1"/>
    <property type="molecule type" value="Genomic_DNA"/>
</dbReference>
<evidence type="ECO:0000313" key="2">
    <source>
        <dbReference type="Proteomes" id="UP000183952"/>
    </source>
</evidence>
<dbReference type="OrthoDB" id="9811799at2"/>
<dbReference type="RefSeq" id="WP_072901497.1">
    <property type="nucleotide sequence ID" value="NZ_FRAD01000003.1"/>
</dbReference>
<accession>A0A1M6JRQ5</accession>
<dbReference type="Proteomes" id="UP000183952">
    <property type="component" value="Unassembled WGS sequence"/>
</dbReference>
<evidence type="ECO:0000313" key="1">
    <source>
        <dbReference type="EMBL" id="SHJ49417.1"/>
    </source>
</evidence>
<dbReference type="STRING" id="1121331.SAMN02745248_00299"/>
<reference evidence="1 2" key="1">
    <citation type="submission" date="2016-11" db="EMBL/GenBank/DDBJ databases">
        <authorList>
            <person name="Jaros S."/>
            <person name="Januszkiewicz K."/>
            <person name="Wedrychowicz H."/>
        </authorList>
    </citation>
    <scope>NUCLEOTIDE SEQUENCE [LARGE SCALE GENOMIC DNA]</scope>
    <source>
        <strain evidence="1 2">DSM 3090</strain>
    </source>
</reference>
<name>A0A1M6JRQ5_9CLOT</name>
<proteinExistence type="predicted"/>